<dbReference type="InParanoid" id="A0A1J7JZT2"/>
<dbReference type="EMBL" id="KV875093">
    <property type="protein sequence ID" value="OIW35672.1"/>
    <property type="molecule type" value="Genomic_DNA"/>
</dbReference>
<evidence type="ECO:0000259" key="2">
    <source>
        <dbReference type="Pfam" id="PF16010"/>
    </source>
</evidence>
<keyword evidence="1" id="KW-0732">Signal</keyword>
<dbReference type="AlphaFoldDB" id="A0A1J7JZT2"/>
<evidence type="ECO:0000256" key="1">
    <source>
        <dbReference type="SAM" id="SignalP"/>
    </source>
</evidence>
<dbReference type="SUPFAM" id="SSF49344">
    <property type="entry name" value="CBD9-like"/>
    <property type="match status" value="1"/>
</dbReference>
<feature type="domain" description="Cellobiose dehydrogenase-like cytochrome" evidence="2">
    <location>
        <begin position="25"/>
        <end position="179"/>
    </location>
</feature>
<dbReference type="Proteomes" id="UP000182658">
    <property type="component" value="Unassembled WGS sequence"/>
</dbReference>
<keyword evidence="4" id="KW-1185">Reference proteome</keyword>
<dbReference type="InterPro" id="IPR015920">
    <property type="entry name" value="Cellobiose_DH-like_cyt"/>
</dbReference>
<dbReference type="PANTHER" id="PTHR47797:SF5">
    <property type="entry name" value="CELLOBIOSE DEHYDROGENASE CYTOCHROME DOMAIN-CONTAINING PROTEIN"/>
    <property type="match status" value="1"/>
</dbReference>
<gene>
    <name evidence="3" type="ORF">CONLIGDRAFT_676580</name>
</gene>
<dbReference type="Pfam" id="PF16010">
    <property type="entry name" value="CDH-cyt"/>
    <property type="match status" value="1"/>
</dbReference>
<feature type="chain" id="PRO_5012068914" evidence="1">
    <location>
        <begin position="21"/>
        <end position="193"/>
    </location>
</feature>
<dbReference type="CDD" id="cd09630">
    <property type="entry name" value="CDH_like_cytochrome"/>
    <property type="match status" value="1"/>
</dbReference>
<organism evidence="3 4">
    <name type="scientific">Coniochaeta ligniaria NRRL 30616</name>
    <dbReference type="NCBI Taxonomy" id="1408157"/>
    <lineage>
        <taxon>Eukaryota</taxon>
        <taxon>Fungi</taxon>
        <taxon>Dikarya</taxon>
        <taxon>Ascomycota</taxon>
        <taxon>Pezizomycotina</taxon>
        <taxon>Sordariomycetes</taxon>
        <taxon>Sordariomycetidae</taxon>
        <taxon>Coniochaetales</taxon>
        <taxon>Coniochaetaceae</taxon>
        <taxon>Coniochaeta</taxon>
    </lineage>
</organism>
<feature type="signal peptide" evidence="1">
    <location>
        <begin position="1"/>
        <end position="20"/>
    </location>
</feature>
<evidence type="ECO:0000313" key="3">
    <source>
        <dbReference type="EMBL" id="OIW35672.1"/>
    </source>
</evidence>
<name>A0A1J7JZT2_9PEZI</name>
<sequence>MKLSQLASVLLATSASLAQAQNGSFVSFSDPGIQLDIKLAIPDATAAPFPLLVTFSAPISVGWAGFATGGCMLRSPLIVAWPNGKSVLVTTRWATPVPEHNHHRPAVHRQRHALDRGLLCSAGCSDWYGGAIDPNYNNATFGYGASSQPAATPSSVNSTIHFHDLAIGHFDLDLTKAKNGKATWDGLVKGYGA</sequence>
<accession>A0A1J7JZT2</accession>
<protein>
    <submittedName>
        <fullName evidence="3">CBD9-like protein</fullName>
    </submittedName>
</protein>
<dbReference type="OrthoDB" id="413885at2759"/>
<reference evidence="3 4" key="1">
    <citation type="submission" date="2016-10" db="EMBL/GenBank/DDBJ databases">
        <title>Draft genome sequence of Coniochaeta ligniaria NRRL30616, a lignocellulolytic fungus for bioabatement of inhibitors in plant biomass hydrolysates.</title>
        <authorList>
            <consortium name="DOE Joint Genome Institute"/>
            <person name="Jimenez D.J."/>
            <person name="Hector R.E."/>
            <person name="Riley R."/>
            <person name="Sun H."/>
            <person name="Grigoriev I.V."/>
            <person name="Van Elsas J.D."/>
            <person name="Nichols N.N."/>
        </authorList>
    </citation>
    <scope>NUCLEOTIDE SEQUENCE [LARGE SCALE GENOMIC DNA]</scope>
    <source>
        <strain evidence="3 4">NRRL 30616</strain>
    </source>
</reference>
<dbReference type="Gene3D" id="2.60.40.1210">
    <property type="entry name" value="Cellobiose dehydrogenase, cytochrome domain"/>
    <property type="match status" value="1"/>
</dbReference>
<proteinExistence type="predicted"/>
<evidence type="ECO:0000313" key="4">
    <source>
        <dbReference type="Proteomes" id="UP000182658"/>
    </source>
</evidence>
<dbReference type="PANTHER" id="PTHR47797">
    <property type="entry name" value="DEHYDROGENASE, PUTATIVE (AFU_ORTHOLOGUE AFUA_8G05805)-RELATED"/>
    <property type="match status" value="1"/>
</dbReference>